<name>A0ABW8LZ74_9ACTN</name>
<keyword evidence="2" id="KW-0472">Membrane</keyword>
<dbReference type="Proteomes" id="UP001620295">
    <property type="component" value="Unassembled WGS sequence"/>
</dbReference>
<accession>A0ABW8LZ74</accession>
<dbReference type="InterPro" id="IPR042001">
    <property type="entry name" value="Sortase_F"/>
</dbReference>
<protein>
    <submittedName>
        <fullName evidence="3">Sortase domain-bontaining protein</fullName>
    </submittedName>
</protein>
<organism evidence="3 4">
    <name type="scientific">Streptomyces milbemycinicus</name>
    <dbReference type="NCBI Taxonomy" id="476552"/>
    <lineage>
        <taxon>Bacteria</taxon>
        <taxon>Bacillati</taxon>
        <taxon>Actinomycetota</taxon>
        <taxon>Actinomycetes</taxon>
        <taxon>Kitasatosporales</taxon>
        <taxon>Streptomycetaceae</taxon>
        <taxon>Streptomyces</taxon>
    </lineage>
</organism>
<sequence>MYGKGFGRVGRPVVGVVWAALLLGLWLWGHDTAEGLGGVVPVTGDVAAVGRPPAHPLPPSREPLPSVRARRVVVRSAGIAGRVGEPVRGRSWSRRMGRGAGWYGVGARPGASGTAVLIGPADAGVVRRLGGVRRGDAVRVLRADGTVAEFTVEGVEMVMAGRFDARRVYGARARGRAELRLVARGQEDGTHGERGEHGVREAYAAHGARVVVSAYLTGVR</sequence>
<dbReference type="RefSeq" id="WP_358706544.1">
    <property type="nucleotide sequence ID" value="NZ_JBFACG010000031.1"/>
</dbReference>
<evidence type="ECO:0000313" key="3">
    <source>
        <dbReference type="EMBL" id="MFK4271201.1"/>
    </source>
</evidence>
<keyword evidence="4" id="KW-1185">Reference proteome</keyword>
<keyword evidence="1" id="KW-0378">Hydrolase</keyword>
<reference evidence="3 4" key="1">
    <citation type="submission" date="2024-11" db="EMBL/GenBank/DDBJ databases">
        <title>The Natural Products Discovery Center: Release of the First 8490 Sequenced Strains for Exploring Actinobacteria Biosynthetic Diversity.</title>
        <authorList>
            <person name="Kalkreuter E."/>
            <person name="Kautsar S.A."/>
            <person name="Yang D."/>
            <person name="Bader C.D."/>
            <person name="Teijaro C.N."/>
            <person name="Fluegel L."/>
            <person name="Davis C.M."/>
            <person name="Simpson J.R."/>
            <person name="Lauterbach L."/>
            <person name="Steele A.D."/>
            <person name="Gui C."/>
            <person name="Meng S."/>
            <person name="Li G."/>
            <person name="Viehrig K."/>
            <person name="Ye F."/>
            <person name="Su P."/>
            <person name="Kiefer A.F."/>
            <person name="Nichols A."/>
            <person name="Cepeda A.J."/>
            <person name="Yan W."/>
            <person name="Fan B."/>
            <person name="Jiang Y."/>
            <person name="Adhikari A."/>
            <person name="Zheng C.-J."/>
            <person name="Schuster L."/>
            <person name="Cowan T.M."/>
            <person name="Smanski M.J."/>
            <person name="Chevrette M.G."/>
            <person name="De Carvalho L.P.S."/>
            <person name="Shen B."/>
        </authorList>
    </citation>
    <scope>NUCLEOTIDE SEQUENCE [LARGE SCALE GENOMIC DNA]</scope>
    <source>
        <strain evidence="3 4">NPDC020863</strain>
    </source>
</reference>
<dbReference type="Gene3D" id="2.40.260.10">
    <property type="entry name" value="Sortase"/>
    <property type="match status" value="1"/>
</dbReference>
<proteinExistence type="predicted"/>
<evidence type="ECO:0000313" key="4">
    <source>
        <dbReference type="Proteomes" id="UP001620295"/>
    </source>
</evidence>
<gene>
    <name evidence="3" type="ORF">ACI2L5_40705</name>
</gene>
<keyword evidence="2" id="KW-1133">Transmembrane helix</keyword>
<dbReference type="InterPro" id="IPR005754">
    <property type="entry name" value="Sortase"/>
</dbReference>
<keyword evidence="2" id="KW-0812">Transmembrane</keyword>
<dbReference type="EMBL" id="JBJDQH010000016">
    <property type="protein sequence ID" value="MFK4271201.1"/>
    <property type="molecule type" value="Genomic_DNA"/>
</dbReference>
<feature type="transmembrane region" description="Helical" evidence="2">
    <location>
        <begin position="12"/>
        <end position="29"/>
    </location>
</feature>
<evidence type="ECO:0000256" key="2">
    <source>
        <dbReference type="SAM" id="Phobius"/>
    </source>
</evidence>
<evidence type="ECO:0000256" key="1">
    <source>
        <dbReference type="ARBA" id="ARBA00022801"/>
    </source>
</evidence>
<dbReference type="Pfam" id="PF04203">
    <property type="entry name" value="Sortase"/>
    <property type="match status" value="1"/>
</dbReference>
<dbReference type="InterPro" id="IPR023365">
    <property type="entry name" value="Sortase_dom-sf"/>
</dbReference>
<dbReference type="CDD" id="cd05829">
    <property type="entry name" value="Sortase_F"/>
    <property type="match status" value="1"/>
</dbReference>
<comment type="caution">
    <text evidence="3">The sequence shown here is derived from an EMBL/GenBank/DDBJ whole genome shotgun (WGS) entry which is preliminary data.</text>
</comment>